<gene>
    <name evidence="1" type="ORF">ACFODW_09220</name>
</gene>
<keyword evidence="2" id="KW-1185">Reference proteome</keyword>
<comment type="caution">
    <text evidence="1">The sequence shown here is derived from an EMBL/GenBank/DDBJ whole genome shotgun (WGS) entry which is preliminary data.</text>
</comment>
<name>A0ABV7A6M7_9BACI</name>
<evidence type="ECO:0000313" key="2">
    <source>
        <dbReference type="Proteomes" id="UP001595387"/>
    </source>
</evidence>
<protein>
    <submittedName>
        <fullName evidence="1">Uncharacterized protein</fullName>
    </submittedName>
</protein>
<proteinExistence type="predicted"/>
<dbReference type="RefSeq" id="WP_390305596.1">
    <property type="nucleotide sequence ID" value="NZ_JBHRRZ010000015.1"/>
</dbReference>
<dbReference type="EMBL" id="JBHRRZ010000015">
    <property type="protein sequence ID" value="MFC2948518.1"/>
    <property type="molecule type" value="Genomic_DNA"/>
</dbReference>
<dbReference type="Proteomes" id="UP001595387">
    <property type="component" value="Unassembled WGS sequence"/>
</dbReference>
<reference evidence="2" key="1">
    <citation type="journal article" date="2019" name="Int. J. Syst. Evol. Microbiol.">
        <title>The Global Catalogue of Microorganisms (GCM) 10K type strain sequencing project: providing services to taxonomists for standard genome sequencing and annotation.</title>
        <authorList>
            <consortium name="The Broad Institute Genomics Platform"/>
            <consortium name="The Broad Institute Genome Sequencing Center for Infectious Disease"/>
            <person name="Wu L."/>
            <person name="Ma J."/>
        </authorList>
    </citation>
    <scope>NUCLEOTIDE SEQUENCE [LARGE SCALE GENOMIC DNA]</scope>
    <source>
        <strain evidence="2">KCTC 13193</strain>
    </source>
</reference>
<evidence type="ECO:0000313" key="1">
    <source>
        <dbReference type="EMBL" id="MFC2948518.1"/>
    </source>
</evidence>
<accession>A0ABV7A6M7</accession>
<organism evidence="1 2">
    <name type="scientific">Virgibacillus sediminis</name>
    <dbReference type="NCBI Taxonomy" id="202260"/>
    <lineage>
        <taxon>Bacteria</taxon>
        <taxon>Bacillati</taxon>
        <taxon>Bacillota</taxon>
        <taxon>Bacilli</taxon>
        <taxon>Bacillales</taxon>
        <taxon>Bacillaceae</taxon>
        <taxon>Virgibacillus</taxon>
    </lineage>
</organism>
<sequence length="73" mass="7939">MEVPDIVVKEHNGLISGVTCFVHANSLLIDSINVNEQTVDKRQMAQGLAINEIGVGTVKKSTERISDILAKHL</sequence>